<dbReference type="CDD" id="cd16442">
    <property type="entry name" value="BPL"/>
    <property type="match status" value="1"/>
</dbReference>
<keyword evidence="2" id="KW-0092">Biotin</keyword>
<dbReference type="PANTHER" id="PTHR12835:SF5">
    <property type="entry name" value="BIOTIN--PROTEIN LIGASE"/>
    <property type="match status" value="1"/>
</dbReference>
<keyword evidence="2" id="KW-0067">ATP-binding</keyword>
<dbReference type="NCBIfam" id="TIGR00121">
    <property type="entry name" value="birA_ligase"/>
    <property type="match status" value="1"/>
</dbReference>
<keyword evidence="5" id="KW-1185">Reference proteome</keyword>
<protein>
    <recommendedName>
        <fullName evidence="2">Bifunctional ligase/repressor BirA</fullName>
    </recommendedName>
    <alternativeName>
        <fullName evidence="2">Biotin--[acetyl-CoA-carboxylase] ligase</fullName>
        <ecNumber evidence="2">6.3.4.15</ecNumber>
    </alternativeName>
    <alternativeName>
        <fullName evidence="2">Biotin--protein ligase</fullName>
    </alternativeName>
    <alternativeName>
        <fullName evidence="2">Biotin-[acetyl-CoA carboxylase] synthetase</fullName>
    </alternativeName>
</protein>
<dbReference type="OrthoDB" id="9807064at2"/>
<gene>
    <name evidence="2" type="primary">birA</name>
    <name evidence="4" type="ORF">FD46_GL000207</name>
</gene>
<comment type="function">
    <text evidence="2">Acts both as a biotin--[acetyl-CoA-carboxylase] ligase and a repressor.</text>
</comment>
<evidence type="ECO:0000259" key="3">
    <source>
        <dbReference type="PROSITE" id="PS51733"/>
    </source>
</evidence>
<dbReference type="SUPFAM" id="SSF55681">
    <property type="entry name" value="Class II aaRS and biotin synthetases"/>
    <property type="match status" value="1"/>
</dbReference>
<organism evidence="4 5">
    <name type="scientific">Liquorilactobacillus oeni DSM 19972</name>
    <dbReference type="NCBI Taxonomy" id="1423777"/>
    <lineage>
        <taxon>Bacteria</taxon>
        <taxon>Bacillati</taxon>
        <taxon>Bacillota</taxon>
        <taxon>Bacilli</taxon>
        <taxon>Lactobacillales</taxon>
        <taxon>Lactobacillaceae</taxon>
        <taxon>Liquorilactobacillus</taxon>
    </lineage>
</organism>
<comment type="catalytic activity">
    <reaction evidence="2">
        <text>biotin + L-lysyl-[protein] + ATP = N(6)-biotinyl-L-lysyl-[protein] + AMP + diphosphate + H(+)</text>
        <dbReference type="Rhea" id="RHEA:11756"/>
        <dbReference type="Rhea" id="RHEA-COMP:9752"/>
        <dbReference type="Rhea" id="RHEA-COMP:10505"/>
        <dbReference type="ChEBI" id="CHEBI:15378"/>
        <dbReference type="ChEBI" id="CHEBI:29969"/>
        <dbReference type="ChEBI" id="CHEBI:30616"/>
        <dbReference type="ChEBI" id="CHEBI:33019"/>
        <dbReference type="ChEBI" id="CHEBI:57586"/>
        <dbReference type="ChEBI" id="CHEBI:83144"/>
        <dbReference type="ChEBI" id="CHEBI:456215"/>
        <dbReference type="EC" id="6.3.4.15"/>
    </reaction>
</comment>
<dbReference type="PANTHER" id="PTHR12835">
    <property type="entry name" value="BIOTIN PROTEIN LIGASE"/>
    <property type="match status" value="1"/>
</dbReference>
<dbReference type="Proteomes" id="UP000051686">
    <property type="component" value="Unassembled WGS sequence"/>
</dbReference>
<accession>A0A0R1MDP8</accession>
<feature type="binding site" evidence="2">
    <location>
        <position position="116"/>
    </location>
    <ligand>
        <name>biotin</name>
        <dbReference type="ChEBI" id="CHEBI:57586"/>
    </ligand>
</feature>
<feature type="binding site" evidence="2">
    <location>
        <position position="186"/>
    </location>
    <ligand>
        <name>biotin</name>
        <dbReference type="ChEBI" id="CHEBI:57586"/>
    </ligand>
</feature>
<dbReference type="InterPro" id="IPR004408">
    <property type="entry name" value="Biotin_CoA_COase_ligase"/>
</dbReference>
<dbReference type="InterPro" id="IPR004143">
    <property type="entry name" value="BPL_LPL_catalytic"/>
</dbReference>
<keyword evidence="1 2" id="KW-0436">Ligase</keyword>
<feature type="domain" description="BPL/LPL catalytic" evidence="3">
    <location>
        <begin position="75"/>
        <end position="262"/>
    </location>
</feature>
<evidence type="ECO:0000256" key="2">
    <source>
        <dbReference type="HAMAP-Rule" id="MF_00978"/>
    </source>
</evidence>
<dbReference type="GO" id="GO:0005737">
    <property type="term" value="C:cytoplasm"/>
    <property type="evidence" value="ECO:0007669"/>
    <property type="project" value="TreeGrafter"/>
</dbReference>
<comment type="caution">
    <text evidence="2">Lacks conserved residue(s) required for the propagation of feature annotation.</text>
</comment>
<evidence type="ECO:0000313" key="4">
    <source>
        <dbReference type="EMBL" id="KRL06208.1"/>
    </source>
</evidence>
<dbReference type="Pfam" id="PF03099">
    <property type="entry name" value="BPL_LplA_LipB"/>
    <property type="match status" value="1"/>
</dbReference>
<reference evidence="4 5" key="1">
    <citation type="journal article" date="2015" name="Genome Announc.">
        <title>Expanding the biotechnology potential of lactobacilli through comparative genomics of 213 strains and associated genera.</title>
        <authorList>
            <person name="Sun Z."/>
            <person name="Harris H.M."/>
            <person name="McCann A."/>
            <person name="Guo C."/>
            <person name="Argimon S."/>
            <person name="Zhang W."/>
            <person name="Yang X."/>
            <person name="Jeffery I.B."/>
            <person name="Cooney J.C."/>
            <person name="Kagawa T.F."/>
            <person name="Liu W."/>
            <person name="Song Y."/>
            <person name="Salvetti E."/>
            <person name="Wrobel A."/>
            <person name="Rasinkangas P."/>
            <person name="Parkhill J."/>
            <person name="Rea M.C."/>
            <person name="O'Sullivan O."/>
            <person name="Ritari J."/>
            <person name="Douillard F.P."/>
            <person name="Paul Ross R."/>
            <person name="Yang R."/>
            <person name="Briner A.E."/>
            <person name="Felis G.E."/>
            <person name="de Vos W.M."/>
            <person name="Barrangou R."/>
            <person name="Klaenhammer T.R."/>
            <person name="Caufield P.W."/>
            <person name="Cui Y."/>
            <person name="Zhang H."/>
            <person name="O'Toole P.W."/>
        </authorList>
    </citation>
    <scope>NUCLEOTIDE SEQUENCE [LARGE SCALE GENOMIC DNA]</scope>
    <source>
        <strain evidence="4 5">DSM 19972</strain>
    </source>
</reference>
<sequence>MDNTQKVLKLISTSPTFISGETIAMKLGLSRTAVWKIVKVLQDEEFPISSKRHTGYFYQDDGKLNEFIIRQHLAEDLQRQLVLEIHEVIDSTNTRAKELSVQQPQHRPTIIIANQQVSGYGRHGRGYSSPDTGIYMSILLNNTAAFLNPGLLTTATALAVTRTLEKNLAVTPEIKWVNDITLDGKKVTGILTEAITDIESQSISQLVVGIGVNYLTNPAIFPPALQQRAGSLREAVLKKKLSRNLFVASILNEFFKLYADYENGTFLPEYRKHSSLIGKEVTVSQGTEYFTGIVENIDNFGRLVFTNGTCFSSGEVTKVRLTDNGN</sequence>
<dbReference type="STRING" id="1423777.FD46_GL000207"/>
<dbReference type="AlphaFoldDB" id="A0A0R1MDP8"/>
<dbReference type="EC" id="6.3.4.15" evidence="2"/>
<dbReference type="PATRIC" id="fig|1423777.3.peg.218"/>
<dbReference type="PROSITE" id="PS51733">
    <property type="entry name" value="BPL_LPL_CATALYTIC"/>
    <property type="match status" value="1"/>
</dbReference>
<dbReference type="GO" id="GO:0009249">
    <property type="term" value="P:protein lipoylation"/>
    <property type="evidence" value="ECO:0007669"/>
    <property type="project" value="UniProtKB-ARBA"/>
</dbReference>
<name>A0A0R1MDP8_9LACO</name>
<evidence type="ECO:0000256" key="1">
    <source>
        <dbReference type="ARBA" id="ARBA00022598"/>
    </source>
</evidence>
<proteinExistence type="inferred from homology"/>
<dbReference type="GO" id="GO:0016740">
    <property type="term" value="F:transferase activity"/>
    <property type="evidence" value="ECO:0007669"/>
    <property type="project" value="UniProtKB-ARBA"/>
</dbReference>
<comment type="caution">
    <text evidence="4">The sequence shown here is derived from an EMBL/GenBank/DDBJ whole genome shotgun (WGS) entry which is preliminary data.</text>
</comment>
<feature type="DNA-binding region" description="H-T-H motif" evidence="2">
    <location>
        <begin position="20"/>
        <end position="39"/>
    </location>
</feature>
<dbReference type="InterPro" id="IPR036388">
    <property type="entry name" value="WH-like_DNA-bd_sf"/>
</dbReference>
<dbReference type="SUPFAM" id="SSF46785">
    <property type="entry name" value="Winged helix' DNA-binding domain"/>
    <property type="match status" value="1"/>
</dbReference>
<dbReference type="Pfam" id="PF08279">
    <property type="entry name" value="HTH_11"/>
    <property type="match status" value="1"/>
</dbReference>
<keyword evidence="2" id="KW-0238">DNA-binding</keyword>
<dbReference type="GO" id="GO:0006355">
    <property type="term" value="P:regulation of DNA-templated transcription"/>
    <property type="evidence" value="ECO:0007669"/>
    <property type="project" value="UniProtKB-UniRule"/>
</dbReference>
<dbReference type="Gene3D" id="3.30.930.10">
    <property type="entry name" value="Bira Bifunctional Protein, Domain 2"/>
    <property type="match status" value="1"/>
</dbReference>
<dbReference type="GO" id="GO:0005524">
    <property type="term" value="F:ATP binding"/>
    <property type="evidence" value="ECO:0007669"/>
    <property type="project" value="UniProtKB-UniRule"/>
</dbReference>
<dbReference type="EMBL" id="AZEH01000014">
    <property type="protein sequence ID" value="KRL06208.1"/>
    <property type="molecule type" value="Genomic_DNA"/>
</dbReference>
<dbReference type="InterPro" id="IPR036390">
    <property type="entry name" value="WH_DNA-bd_sf"/>
</dbReference>
<dbReference type="Gene3D" id="1.10.10.10">
    <property type="entry name" value="Winged helix-like DNA-binding domain superfamily/Winged helix DNA-binding domain"/>
    <property type="match status" value="1"/>
</dbReference>
<keyword evidence="2" id="KW-0678">Repressor</keyword>
<dbReference type="InterPro" id="IPR013196">
    <property type="entry name" value="HTH_11"/>
</dbReference>
<comment type="similarity">
    <text evidence="2">Belongs to the biotin--protein ligase family.</text>
</comment>
<dbReference type="InterPro" id="IPR045864">
    <property type="entry name" value="aa-tRNA-synth_II/BPL/LPL"/>
</dbReference>
<dbReference type="GO" id="GO:0004077">
    <property type="term" value="F:biotin--[biotin carboxyl-carrier protein] ligase activity"/>
    <property type="evidence" value="ECO:0007669"/>
    <property type="project" value="UniProtKB-UniRule"/>
</dbReference>
<dbReference type="GO" id="GO:0003677">
    <property type="term" value="F:DNA binding"/>
    <property type="evidence" value="ECO:0007669"/>
    <property type="project" value="UniProtKB-UniRule"/>
</dbReference>
<keyword evidence="2" id="KW-0547">Nucleotide-binding</keyword>
<evidence type="ECO:0000313" key="5">
    <source>
        <dbReference type="Proteomes" id="UP000051686"/>
    </source>
</evidence>
<dbReference type="HAMAP" id="MF_00978">
    <property type="entry name" value="Bifunct_BirA"/>
    <property type="match status" value="1"/>
</dbReference>
<keyword evidence="2" id="KW-0804">Transcription</keyword>
<dbReference type="RefSeq" id="WP_057895249.1">
    <property type="nucleotide sequence ID" value="NZ_AZEH01000014.1"/>
</dbReference>
<dbReference type="InterPro" id="IPR030855">
    <property type="entry name" value="Bifunct_BirA"/>
</dbReference>
<feature type="binding site" evidence="2">
    <location>
        <begin position="91"/>
        <end position="93"/>
    </location>
    <ligand>
        <name>biotin</name>
        <dbReference type="ChEBI" id="CHEBI:57586"/>
    </ligand>
</feature>
<keyword evidence="2" id="KW-0805">Transcription regulation</keyword>